<organism evidence="1 2">
    <name type="scientific">Leminorella grimontii</name>
    <dbReference type="NCBI Taxonomy" id="82981"/>
    <lineage>
        <taxon>Bacteria</taxon>
        <taxon>Pseudomonadati</taxon>
        <taxon>Pseudomonadota</taxon>
        <taxon>Gammaproteobacteria</taxon>
        <taxon>Enterobacterales</taxon>
        <taxon>Budviciaceae</taxon>
        <taxon>Leminorella</taxon>
    </lineage>
</organism>
<proteinExistence type="predicted"/>
<comment type="caution">
    <text evidence="1">The sequence shown here is derived from an EMBL/GenBank/DDBJ whole genome shotgun (WGS) entry which is preliminary data.</text>
</comment>
<sequence>MRIKKNPVVNDIIMQTLPPFTFAKLVRKTVFLANYGTNGPKTKKE</sequence>
<reference evidence="1" key="1">
    <citation type="submission" date="2022-06" db="EMBL/GenBank/DDBJ databases">
        <title>Draft genome sequences of Leminorella grimontii str. JCM5902.</title>
        <authorList>
            <person name="Wakabayashi Y."/>
            <person name="Kojima K."/>
        </authorList>
    </citation>
    <scope>NUCLEOTIDE SEQUENCE</scope>
    <source>
        <strain evidence="1">JCM 5902</strain>
    </source>
</reference>
<dbReference type="EMBL" id="BRLH01000001">
    <property type="protein sequence ID" value="GKX54766.1"/>
    <property type="molecule type" value="Genomic_DNA"/>
</dbReference>
<protein>
    <submittedName>
        <fullName evidence="1">Uncharacterized protein</fullName>
    </submittedName>
</protein>
<dbReference type="Proteomes" id="UP001058124">
    <property type="component" value="Unassembled WGS sequence"/>
</dbReference>
<keyword evidence="2" id="KW-1185">Reference proteome</keyword>
<evidence type="ECO:0000313" key="1">
    <source>
        <dbReference type="EMBL" id="GKX54766.1"/>
    </source>
</evidence>
<evidence type="ECO:0000313" key="2">
    <source>
        <dbReference type="Proteomes" id="UP001058124"/>
    </source>
</evidence>
<gene>
    <name evidence="1" type="ORF">SOASR030_08780</name>
</gene>
<dbReference type="AlphaFoldDB" id="A0AAV5N1Y9"/>
<accession>A0AAV5N1Y9</accession>
<name>A0AAV5N1Y9_9GAMM</name>